<dbReference type="EMBL" id="UZAM01009526">
    <property type="protein sequence ID" value="VDP09370.1"/>
    <property type="molecule type" value="Genomic_DNA"/>
</dbReference>
<gene>
    <name evidence="1" type="ORF">SBAD_LOCUS6151</name>
</gene>
<name>A0A183IRA4_9BILA</name>
<dbReference type="AlphaFoldDB" id="A0A183IRA4"/>
<protein>
    <submittedName>
        <fullName evidence="3">VIT domain-containing protein</fullName>
    </submittedName>
</protein>
<proteinExistence type="predicted"/>
<evidence type="ECO:0000313" key="2">
    <source>
        <dbReference type="Proteomes" id="UP000270296"/>
    </source>
</evidence>
<dbReference type="PANTHER" id="PTHR12507">
    <property type="entry name" value="REDUCED GROWTH PHENOTYPE 1 RGP1, YEAST -RELATED"/>
    <property type="match status" value="1"/>
</dbReference>
<reference evidence="3" key="1">
    <citation type="submission" date="2016-06" db="UniProtKB">
        <authorList>
            <consortium name="WormBaseParasite"/>
        </authorList>
    </citation>
    <scope>IDENTIFICATION</scope>
</reference>
<dbReference type="InterPro" id="IPR014848">
    <property type="entry name" value="Rgp1"/>
</dbReference>
<accession>A0A183IRA4</accession>
<organism evidence="3">
    <name type="scientific">Soboliphyme baturini</name>
    <dbReference type="NCBI Taxonomy" id="241478"/>
    <lineage>
        <taxon>Eukaryota</taxon>
        <taxon>Metazoa</taxon>
        <taxon>Ecdysozoa</taxon>
        <taxon>Nematoda</taxon>
        <taxon>Enoplea</taxon>
        <taxon>Dorylaimia</taxon>
        <taxon>Dioctophymatida</taxon>
        <taxon>Dioctophymatoidea</taxon>
        <taxon>Soboliphymatidae</taxon>
        <taxon>Soboliphyme</taxon>
    </lineage>
</organism>
<dbReference type="WBParaSite" id="SBAD_0000638901-mRNA-1">
    <property type="protein sequence ID" value="SBAD_0000638901-mRNA-1"/>
    <property type="gene ID" value="SBAD_0000638901"/>
</dbReference>
<evidence type="ECO:0000313" key="3">
    <source>
        <dbReference type="WBParaSite" id="SBAD_0000638901-mRNA-1"/>
    </source>
</evidence>
<sequence length="169" mass="18561">MPVEVTAVLTKRCAVYHSGETVECTISLHNSSDPSNGPVETLAWCSAQILCQEILNSRKVNKIKSSESLSQSDIASHGTSFLPSRGECGSTVYSSKPVILGCDVQLLPGQTKILLYEDNLPLEDVYNVVMDNEKVCRVSLKKKSFRLGEDIPVTLNFEECDVACYEVVE</sequence>
<evidence type="ECO:0000313" key="1">
    <source>
        <dbReference type="EMBL" id="VDP09370.1"/>
    </source>
</evidence>
<keyword evidence="2" id="KW-1185">Reference proteome</keyword>
<dbReference type="OrthoDB" id="1918at2759"/>
<reference evidence="1 2" key="2">
    <citation type="submission" date="2018-11" db="EMBL/GenBank/DDBJ databases">
        <authorList>
            <consortium name="Pathogen Informatics"/>
        </authorList>
    </citation>
    <scope>NUCLEOTIDE SEQUENCE [LARGE SCALE GENOMIC DNA]</scope>
</reference>
<dbReference type="Proteomes" id="UP000270296">
    <property type="component" value="Unassembled WGS sequence"/>
</dbReference>